<feature type="transmembrane region" description="Helical" evidence="1">
    <location>
        <begin position="96"/>
        <end position="117"/>
    </location>
</feature>
<keyword evidence="1" id="KW-0812">Transmembrane</keyword>
<dbReference type="RefSeq" id="WP_036854336.1">
    <property type="nucleotide sequence ID" value="NZ_JRNU01000008.1"/>
</dbReference>
<keyword evidence="3" id="KW-1185">Reference proteome</keyword>
<keyword evidence="1" id="KW-0472">Membrane</keyword>
<dbReference type="EMBL" id="JRNU01000008">
    <property type="protein sequence ID" value="KGF52714.1"/>
    <property type="molecule type" value="Genomic_DNA"/>
</dbReference>
<keyword evidence="1" id="KW-1133">Transmembrane helix</keyword>
<proteinExistence type="predicted"/>
<sequence>MENINKEDKIKFALSANVSSKYGSLWRIIYKSVDEYKGKVELCRIHFNKLRLNDTFSIIETNYCFFLTADRLGSVGVEAVVCRGYNKTFKNVCSSFFFFVVVAVGALVGLTACGGIASRNTHYDTTRVDTLKAVCLDSLPLSSQKDSQGWLLSEDSIHSKLYSQMQQGSNITPYSRLCIVKSRYKAPTLSLQLSYGERFAADDGEAFATIRLLSHGKEIGVFRGKIAENGSRLFIPNTFLKAIYNKEKFAVELNTVASGKLIYKFRA</sequence>
<dbReference type="AlphaFoldDB" id="A0A096D598"/>
<protein>
    <submittedName>
        <fullName evidence="2">Uncharacterized protein</fullName>
    </submittedName>
</protein>
<accession>A0A096D598</accession>
<evidence type="ECO:0000313" key="3">
    <source>
        <dbReference type="Proteomes" id="UP000029614"/>
    </source>
</evidence>
<evidence type="ECO:0000256" key="1">
    <source>
        <dbReference type="SAM" id="Phobius"/>
    </source>
</evidence>
<evidence type="ECO:0000313" key="2">
    <source>
        <dbReference type="EMBL" id="KGF52714.1"/>
    </source>
</evidence>
<organism evidence="2 3">
    <name type="scientific">Prevotella amnii DNF00058</name>
    <dbReference type="NCBI Taxonomy" id="1401066"/>
    <lineage>
        <taxon>Bacteria</taxon>
        <taxon>Pseudomonadati</taxon>
        <taxon>Bacteroidota</taxon>
        <taxon>Bacteroidia</taxon>
        <taxon>Bacteroidales</taxon>
        <taxon>Prevotellaceae</taxon>
        <taxon>Prevotella</taxon>
    </lineage>
</organism>
<name>A0A096D598_9BACT</name>
<dbReference type="Proteomes" id="UP000029614">
    <property type="component" value="Unassembled WGS sequence"/>
</dbReference>
<reference evidence="2 3" key="1">
    <citation type="submission" date="2014-07" db="EMBL/GenBank/DDBJ databases">
        <authorList>
            <person name="McCorrison J."/>
            <person name="Sanka R."/>
            <person name="Torralba M."/>
            <person name="Gillis M."/>
            <person name="Haft D.H."/>
            <person name="Methe B."/>
            <person name="Sutton G."/>
            <person name="Nelson K.E."/>
        </authorList>
    </citation>
    <scope>NUCLEOTIDE SEQUENCE [LARGE SCALE GENOMIC DNA]</scope>
    <source>
        <strain evidence="2 3">DNF00058</strain>
    </source>
</reference>
<comment type="caution">
    <text evidence="2">The sequence shown here is derived from an EMBL/GenBank/DDBJ whole genome shotgun (WGS) entry which is preliminary data.</text>
</comment>
<gene>
    <name evidence="2" type="ORF">HMPREF9302_02350</name>
</gene>